<reference evidence="1 2" key="2">
    <citation type="journal article" date="2011" name="J. Bacteriol.">
        <title>Complete genome sequence of the anaerobic, halophilic alkalithermophile Natranaerobius thermophilus JW/NM-WN-LF.</title>
        <authorList>
            <person name="Zhao B."/>
            <person name="Mesbah N.M."/>
            <person name="Dalin E."/>
            <person name="Goodwin L."/>
            <person name="Nolan M."/>
            <person name="Pitluck S."/>
            <person name="Chertkov O."/>
            <person name="Brettin T.S."/>
            <person name="Han J."/>
            <person name="Larimer F.W."/>
            <person name="Land M.L."/>
            <person name="Hauser L."/>
            <person name="Kyrpides N."/>
            <person name="Wiegel J."/>
        </authorList>
    </citation>
    <scope>NUCLEOTIDE SEQUENCE [LARGE SCALE GENOMIC DNA]</scope>
    <source>
        <strain evidence="2">ATCC BAA-1301 / DSM 18059 / JW/NM-WN-LF</strain>
    </source>
</reference>
<dbReference type="STRING" id="457570.Nther_2260"/>
<dbReference type="InParanoid" id="B2A828"/>
<dbReference type="HOGENOM" id="CLU_1893961_0_0_9"/>
<sequence>MSQDKPKLELVKTRLEKVDSRTIKSERKSGERLRMLTEWNYVINKKTSDFVVISATCRTRFVPEGLFEILSEFSLVYRCREDISRDQIENNMESLLFPAGEQNALLVAQLTDKMRGSPMVISPKVKLQGDMNLN</sequence>
<dbReference type="EMBL" id="CP001034">
    <property type="protein sequence ID" value="ACB85826.1"/>
    <property type="molecule type" value="Genomic_DNA"/>
</dbReference>
<reference evidence="1 2" key="1">
    <citation type="submission" date="2008-04" db="EMBL/GenBank/DDBJ databases">
        <title>Complete sequence of chromosome of Natranaerobius thermophilus JW/NM-WN-LF.</title>
        <authorList>
            <consortium name="US DOE Joint Genome Institute"/>
            <person name="Copeland A."/>
            <person name="Lucas S."/>
            <person name="Lapidus A."/>
            <person name="Glavina del Rio T."/>
            <person name="Dalin E."/>
            <person name="Tice H."/>
            <person name="Bruce D."/>
            <person name="Goodwin L."/>
            <person name="Pitluck S."/>
            <person name="Chertkov O."/>
            <person name="Brettin T."/>
            <person name="Detter J.C."/>
            <person name="Han C."/>
            <person name="Kuske C.R."/>
            <person name="Schmutz J."/>
            <person name="Larimer F."/>
            <person name="Land M."/>
            <person name="Hauser L."/>
            <person name="Kyrpides N."/>
            <person name="Lykidis A."/>
            <person name="Mesbah N.M."/>
            <person name="Wiegel J."/>
        </authorList>
    </citation>
    <scope>NUCLEOTIDE SEQUENCE [LARGE SCALE GENOMIC DNA]</scope>
    <source>
        <strain evidence="2">ATCC BAA-1301 / DSM 18059 / JW/NM-WN-LF</strain>
    </source>
</reference>
<name>B2A828_NATTJ</name>
<keyword evidence="2" id="KW-1185">Reference proteome</keyword>
<dbReference type="RefSeq" id="WP_012448677.1">
    <property type="nucleotide sequence ID" value="NC_010718.1"/>
</dbReference>
<dbReference type="OrthoDB" id="9836800at2"/>
<dbReference type="Proteomes" id="UP000001683">
    <property type="component" value="Chromosome"/>
</dbReference>
<dbReference type="KEGG" id="nth:Nther_2260"/>
<evidence type="ECO:0000313" key="2">
    <source>
        <dbReference type="Proteomes" id="UP000001683"/>
    </source>
</evidence>
<organism evidence="1 2">
    <name type="scientific">Natranaerobius thermophilus (strain ATCC BAA-1301 / DSM 18059 / JW/NM-WN-LF)</name>
    <dbReference type="NCBI Taxonomy" id="457570"/>
    <lineage>
        <taxon>Bacteria</taxon>
        <taxon>Bacillati</taxon>
        <taxon>Bacillota</taxon>
        <taxon>Clostridia</taxon>
        <taxon>Natranaerobiales</taxon>
        <taxon>Natranaerobiaceae</taxon>
        <taxon>Natranaerobius</taxon>
    </lineage>
</organism>
<protein>
    <submittedName>
        <fullName evidence="1">Uncharacterized protein</fullName>
    </submittedName>
</protein>
<evidence type="ECO:0000313" key="1">
    <source>
        <dbReference type="EMBL" id="ACB85826.1"/>
    </source>
</evidence>
<dbReference type="AlphaFoldDB" id="B2A828"/>
<gene>
    <name evidence="1" type="ordered locus">Nther_2260</name>
</gene>
<proteinExistence type="predicted"/>
<accession>B2A828</accession>